<accession>A0A163JU92</accession>
<evidence type="ECO:0008006" key="4">
    <source>
        <dbReference type="Google" id="ProtNLM"/>
    </source>
</evidence>
<organism evidence="2">
    <name type="scientific">Absidia glauca</name>
    <name type="common">Pin mould</name>
    <dbReference type="NCBI Taxonomy" id="4829"/>
    <lineage>
        <taxon>Eukaryota</taxon>
        <taxon>Fungi</taxon>
        <taxon>Fungi incertae sedis</taxon>
        <taxon>Mucoromycota</taxon>
        <taxon>Mucoromycotina</taxon>
        <taxon>Mucoromycetes</taxon>
        <taxon>Mucorales</taxon>
        <taxon>Cunninghamellaceae</taxon>
        <taxon>Absidia</taxon>
    </lineage>
</organism>
<name>A0A163JU92_ABSGL</name>
<dbReference type="PANTHER" id="PTHR13282">
    <property type="entry name" value="PROTEIN FAM32A"/>
    <property type="match status" value="1"/>
</dbReference>
<dbReference type="AlphaFoldDB" id="A0A163JU92"/>
<evidence type="ECO:0000313" key="2">
    <source>
        <dbReference type="EMBL" id="SAM04816.1"/>
    </source>
</evidence>
<dbReference type="InParanoid" id="A0A163JU92"/>
<evidence type="ECO:0000313" key="3">
    <source>
        <dbReference type="Proteomes" id="UP000078561"/>
    </source>
</evidence>
<proteinExistence type="predicted"/>
<sequence>MSAYDHVSGGSLKFKGGGSSSSIKKKKKKSKSNHEKMVKAIESASDDHRKVTQTIHKTDAERKFEEKKRERQMERVSKAATKSHKERVAEFNNKLEHLSEHHDLPKVGPG</sequence>
<dbReference type="OrthoDB" id="205403at2759"/>
<gene>
    <name evidence="2" type="primary">ABSGL_10682.1 scaffold 12033</name>
</gene>
<protein>
    <recommendedName>
        <fullName evidence="4">DUF1754-domain-containing protein</fullName>
    </recommendedName>
</protein>
<dbReference type="PANTHER" id="PTHR13282:SF6">
    <property type="entry name" value="PROTEIN FAM32A"/>
    <property type="match status" value="1"/>
</dbReference>
<dbReference type="Proteomes" id="UP000078561">
    <property type="component" value="Unassembled WGS sequence"/>
</dbReference>
<dbReference type="EMBL" id="LT554417">
    <property type="protein sequence ID" value="SAM04816.1"/>
    <property type="molecule type" value="Genomic_DNA"/>
</dbReference>
<dbReference type="InterPro" id="IPR013865">
    <property type="entry name" value="FAM32A"/>
</dbReference>
<dbReference type="GO" id="GO:0005730">
    <property type="term" value="C:nucleolus"/>
    <property type="evidence" value="ECO:0007669"/>
    <property type="project" value="TreeGrafter"/>
</dbReference>
<keyword evidence="3" id="KW-1185">Reference proteome</keyword>
<reference evidence="2" key="1">
    <citation type="submission" date="2016-04" db="EMBL/GenBank/DDBJ databases">
        <authorList>
            <person name="Evans L.H."/>
            <person name="Alamgir A."/>
            <person name="Owens N."/>
            <person name="Weber N.D."/>
            <person name="Virtaneva K."/>
            <person name="Barbian K."/>
            <person name="Babar A."/>
            <person name="Rosenke K."/>
        </authorList>
    </citation>
    <scope>NUCLEOTIDE SEQUENCE [LARGE SCALE GENOMIC DNA]</scope>
    <source>
        <strain evidence="2">CBS 101.48</strain>
    </source>
</reference>
<feature type="compositionally biased region" description="Basic and acidic residues" evidence="1">
    <location>
        <begin position="32"/>
        <end position="77"/>
    </location>
</feature>
<dbReference type="Pfam" id="PF08555">
    <property type="entry name" value="FAM32A"/>
    <property type="match status" value="1"/>
</dbReference>
<feature type="region of interest" description="Disordered" evidence="1">
    <location>
        <begin position="1"/>
        <end position="86"/>
    </location>
</feature>
<dbReference type="OMA" id="QLSEHHD"/>
<dbReference type="STRING" id="4829.A0A163JU92"/>
<evidence type="ECO:0000256" key="1">
    <source>
        <dbReference type="SAM" id="MobiDB-lite"/>
    </source>
</evidence>